<accession>A0ABR2PXM4</accession>
<organism evidence="1 2">
    <name type="scientific">Hibiscus sabdariffa</name>
    <name type="common">roselle</name>
    <dbReference type="NCBI Taxonomy" id="183260"/>
    <lineage>
        <taxon>Eukaryota</taxon>
        <taxon>Viridiplantae</taxon>
        <taxon>Streptophyta</taxon>
        <taxon>Embryophyta</taxon>
        <taxon>Tracheophyta</taxon>
        <taxon>Spermatophyta</taxon>
        <taxon>Magnoliopsida</taxon>
        <taxon>eudicotyledons</taxon>
        <taxon>Gunneridae</taxon>
        <taxon>Pentapetalae</taxon>
        <taxon>rosids</taxon>
        <taxon>malvids</taxon>
        <taxon>Malvales</taxon>
        <taxon>Malvaceae</taxon>
        <taxon>Malvoideae</taxon>
        <taxon>Hibiscus</taxon>
    </lineage>
</organism>
<name>A0ABR2PXM4_9ROSI</name>
<comment type="caution">
    <text evidence="1">The sequence shown here is derived from an EMBL/GenBank/DDBJ whole genome shotgun (WGS) entry which is preliminary data.</text>
</comment>
<dbReference type="EMBL" id="JBBPBN010000049">
    <property type="protein sequence ID" value="KAK8993162.1"/>
    <property type="molecule type" value="Genomic_DNA"/>
</dbReference>
<dbReference type="Proteomes" id="UP001396334">
    <property type="component" value="Unassembled WGS sequence"/>
</dbReference>
<keyword evidence="2" id="KW-1185">Reference proteome</keyword>
<gene>
    <name evidence="1" type="ORF">V6N11_033266</name>
</gene>
<evidence type="ECO:0000313" key="1">
    <source>
        <dbReference type="EMBL" id="KAK8993162.1"/>
    </source>
</evidence>
<sequence length="137" mass="15714">MERTNAVIFDKYYPDKDGSLLDCLREAGVYGPSFRCVVHAKFEASRACGCGVFVGSCGNSCLMATAGGEHGSWAFVRHSWPNFGRFMVDEYSDALSRNRTAWKWWIFLLEPTIPLSKRFVICYRWIGRLRFDMFDVS</sequence>
<reference evidence="1 2" key="1">
    <citation type="journal article" date="2024" name="G3 (Bethesda)">
        <title>Genome assembly of Hibiscus sabdariffa L. provides insights into metabolisms of medicinal natural products.</title>
        <authorList>
            <person name="Kim T."/>
        </authorList>
    </citation>
    <scope>NUCLEOTIDE SEQUENCE [LARGE SCALE GENOMIC DNA]</scope>
    <source>
        <strain evidence="1">TK-2024</strain>
        <tissue evidence="1">Old leaves</tissue>
    </source>
</reference>
<evidence type="ECO:0000313" key="2">
    <source>
        <dbReference type="Proteomes" id="UP001396334"/>
    </source>
</evidence>
<protein>
    <submittedName>
        <fullName evidence="1">Uncharacterized protein</fullName>
    </submittedName>
</protein>
<proteinExistence type="predicted"/>